<organism evidence="2 3">
    <name type="scientific">Liquidambar formosana</name>
    <name type="common">Formosan gum</name>
    <dbReference type="NCBI Taxonomy" id="63359"/>
    <lineage>
        <taxon>Eukaryota</taxon>
        <taxon>Viridiplantae</taxon>
        <taxon>Streptophyta</taxon>
        <taxon>Embryophyta</taxon>
        <taxon>Tracheophyta</taxon>
        <taxon>Spermatophyta</taxon>
        <taxon>Magnoliopsida</taxon>
        <taxon>eudicotyledons</taxon>
        <taxon>Gunneridae</taxon>
        <taxon>Pentapetalae</taxon>
        <taxon>Saxifragales</taxon>
        <taxon>Altingiaceae</taxon>
        <taxon>Liquidambar</taxon>
    </lineage>
</organism>
<protein>
    <submittedName>
        <fullName evidence="2">Uncharacterized protein</fullName>
    </submittedName>
</protein>
<keyword evidence="3" id="KW-1185">Reference proteome</keyword>
<dbReference type="AlphaFoldDB" id="A0AAP0NDM6"/>
<feature type="compositionally biased region" description="Basic and acidic residues" evidence="1">
    <location>
        <begin position="96"/>
        <end position="106"/>
    </location>
</feature>
<evidence type="ECO:0000313" key="2">
    <source>
        <dbReference type="EMBL" id="KAK9269334.1"/>
    </source>
</evidence>
<gene>
    <name evidence="2" type="ORF">L1049_001105</name>
</gene>
<accession>A0AAP0NDM6</accession>
<sequence length="112" mass="11652">MFEADSDSALTKRLAALLVHGLLNMLKLMQIKGLQVYIEAENGGHLVGEASSLSSKNLVKSSSLSSTADGSVGNSNVGLSSEVGTTDSESGGSGTGEKESNSECYRKQRRAN</sequence>
<feature type="compositionally biased region" description="Low complexity" evidence="1">
    <location>
        <begin position="63"/>
        <end position="90"/>
    </location>
</feature>
<comment type="caution">
    <text evidence="2">The sequence shown here is derived from an EMBL/GenBank/DDBJ whole genome shotgun (WGS) entry which is preliminary data.</text>
</comment>
<feature type="region of interest" description="Disordered" evidence="1">
    <location>
        <begin position="63"/>
        <end position="112"/>
    </location>
</feature>
<dbReference type="EMBL" id="JBBPBK010000015">
    <property type="protein sequence ID" value="KAK9269334.1"/>
    <property type="molecule type" value="Genomic_DNA"/>
</dbReference>
<evidence type="ECO:0000256" key="1">
    <source>
        <dbReference type="SAM" id="MobiDB-lite"/>
    </source>
</evidence>
<evidence type="ECO:0000313" key="3">
    <source>
        <dbReference type="Proteomes" id="UP001415857"/>
    </source>
</evidence>
<dbReference type="Proteomes" id="UP001415857">
    <property type="component" value="Unassembled WGS sequence"/>
</dbReference>
<proteinExistence type="predicted"/>
<name>A0AAP0NDM6_LIQFO</name>
<reference evidence="2 3" key="1">
    <citation type="journal article" date="2024" name="Plant J.">
        <title>Genome sequences and population genomics reveal climatic adaptation and genomic divergence between two closely related sweetgum species.</title>
        <authorList>
            <person name="Xu W.Q."/>
            <person name="Ren C.Q."/>
            <person name="Zhang X.Y."/>
            <person name="Comes H.P."/>
            <person name="Liu X.H."/>
            <person name="Li Y.G."/>
            <person name="Kettle C.J."/>
            <person name="Jalonen R."/>
            <person name="Gaisberger H."/>
            <person name="Ma Y.Z."/>
            <person name="Qiu Y.X."/>
        </authorList>
    </citation>
    <scope>NUCLEOTIDE SEQUENCE [LARGE SCALE GENOMIC DNA]</scope>
    <source>
        <strain evidence="2">Hangzhou</strain>
    </source>
</reference>